<feature type="compositionally biased region" description="Low complexity" evidence="4">
    <location>
        <begin position="724"/>
        <end position="733"/>
    </location>
</feature>
<keyword evidence="2 3" id="KW-0067">ATP-binding</keyword>
<evidence type="ECO:0000256" key="2">
    <source>
        <dbReference type="ARBA" id="ARBA00022840"/>
    </source>
</evidence>
<feature type="binding site" evidence="3">
    <location>
        <position position="61"/>
    </location>
    <ligand>
        <name>ATP</name>
        <dbReference type="ChEBI" id="CHEBI:30616"/>
    </ligand>
</feature>
<dbReference type="SMART" id="SM00220">
    <property type="entry name" value="S_TKc"/>
    <property type="match status" value="1"/>
</dbReference>
<dbReference type="PROSITE" id="PS00107">
    <property type="entry name" value="PROTEIN_KINASE_ATP"/>
    <property type="match status" value="1"/>
</dbReference>
<dbReference type="PROSITE" id="PS00108">
    <property type="entry name" value="PROTEIN_KINASE_ST"/>
    <property type="match status" value="1"/>
</dbReference>
<feature type="compositionally biased region" description="Polar residues" evidence="4">
    <location>
        <begin position="833"/>
        <end position="854"/>
    </location>
</feature>
<dbReference type="Pfam" id="PF00069">
    <property type="entry name" value="Pkinase"/>
    <property type="match status" value="1"/>
</dbReference>
<keyword evidence="6" id="KW-0723">Serine/threonine-protein kinase</keyword>
<feature type="compositionally biased region" description="Polar residues" evidence="4">
    <location>
        <begin position="522"/>
        <end position="550"/>
    </location>
</feature>
<evidence type="ECO:0000313" key="6">
    <source>
        <dbReference type="EMBL" id="OWZ13914.1"/>
    </source>
</evidence>
<dbReference type="InterPro" id="IPR017441">
    <property type="entry name" value="Protein_kinase_ATP_BS"/>
</dbReference>
<feature type="region of interest" description="Disordered" evidence="4">
    <location>
        <begin position="724"/>
        <end position="755"/>
    </location>
</feature>
<proteinExistence type="predicted"/>
<feature type="compositionally biased region" description="Basic and acidic residues" evidence="4">
    <location>
        <begin position="627"/>
        <end position="639"/>
    </location>
</feature>
<dbReference type="Proteomes" id="UP000198211">
    <property type="component" value="Unassembled WGS sequence"/>
</dbReference>
<accession>A0A225W944</accession>
<feature type="region of interest" description="Disordered" evidence="4">
    <location>
        <begin position="492"/>
        <end position="648"/>
    </location>
</feature>
<keyword evidence="7" id="KW-1185">Reference proteome</keyword>
<feature type="compositionally biased region" description="Polar residues" evidence="4">
    <location>
        <begin position="941"/>
        <end position="955"/>
    </location>
</feature>
<feature type="domain" description="Protein kinase" evidence="5">
    <location>
        <begin position="25"/>
        <end position="309"/>
    </location>
</feature>
<dbReference type="PANTHER" id="PTHR24346">
    <property type="entry name" value="MAP/MICROTUBULE AFFINITY-REGULATING KINASE"/>
    <property type="match status" value="1"/>
</dbReference>
<evidence type="ECO:0000256" key="4">
    <source>
        <dbReference type="SAM" id="MobiDB-lite"/>
    </source>
</evidence>
<keyword evidence="6" id="KW-0418">Kinase</keyword>
<dbReference type="OrthoDB" id="68483at2759"/>
<dbReference type="AlphaFoldDB" id="A0A225W944"/>
<organism evidence="6 7">
    <name type="scientific">Phytophthora megakarya</name>
    <dbReference type="NCBI Taxonomy" id="4795"/>
    <lineage>
        <taxon>Eukaryota</taxon>
        <taxon>Sar</taxon>
        <taxon>Stramenopiles</taxon>
        <taxon>Oomycota</taxon>
        <taxon>Peronosporomycetes</taxon>
        <taxon>Peronosporales</taxon>
        <taxon>Peronosporaceae</taxon>
        <taxon>Phytophthora</taxon>
    </lineage>
</organism>
<dbReference type="PROSITE" id="PS50011">
    <property type="entry name" value="PROTEIN_KINASE_DOM"/>
    <property type="match status" value="1"/>
</dbReference>
<feature type="region of interest" description="Disordered" evidence="4">
    <location>
        <begin position="785"/>
        <end position="881"/>
    </location>
</feature>
<evidence type="ECO:0000256" key="1">
    <source>
        <dbReference type="ARBA" id="ARBA00022741"/>
    </source>
</evidence>
<keyword evidence="6" id="KW-0808">Transferase</keyword>
<dbReference type="GO" id="GO:0005737">
    <property type="term" value="C:cytoplasm"/>
    <property type="evidence" value="ECO:0007669"/>
    <property type="project" value="TreeGrafter"/>
</dbReference>
<protein>
    <submittedName>
        <fullName evidence="6">Serine/threonine protein kinase</fullName>
    </submittedName>
</protein>
<gene>
    <name evidence="6" type="ORF">PHMEG_00012688</name>
</gene>
<evidence type="ECO:0000313" key="7">
    <source>
        <dbReference type="Proteomes" id="UP000198211"/>
    </source>
</evidence>
<dbReference type="STRING" id="4795.A0A225W944"/>
<feature type="compositionally biased region" description="Polar residues" evidence="4">
    <location>
        <begin position="861"/>
        <end position="870"/>
    </location>
</feature>
<reference evidence="7" key="1">
    <citation type="submission" date="2017-03" db="EMBL/GenBank/DDBJ databases">
        <title>Phytopthora megakarya and P. palmivora, two closely related causual agents of cacao black pod achieved similar genome size and gene model numbers by different mechanisms.</title>
        <authorList>
            <person name="Ali S."/>
            <person name="Shao J."/>
            <person name="Larry D.J."/>
            <person name="Kronmiller B."/>
            <person name="Shen D."/>
            <person name="Strem M.D."/>
            <person name="Melnick R.L."/>
            <person name="Guiltinan M.J."/>
            <person name="Tyler B.M."/>
            <person name="Meinhardt L.W."/>
            <person name="Bailey B.A."/>
        </authorList>
    </citation>
    <scope>NUCLEOTIDE SEQUENCE [LARGE SCALE GENOMIC DNA]</scope>
    <source>
        <strain evidence="7">zdho120</strain>
    </source>
</reference>
<feature type="compositionally biased region" description="Polar residues" evidence="4">
    <location>
        <begin position="744"/>
        <end position="755"/>
    </location>
</feature>
<feature type="region of interest" description="Disordered" evidence="4">
    <location>
        <begin position="932"/>
        <end position="964"/>
    </location>
</feature>
<dbReference type="Gene3D" id="3.30.200.20">
    <property type="entry name" value="Phosphorylase Kinase, domain 1"/>
    <property type="match status" value="1"/>
</dbReference>
<name>A0A225W944_9STRA</name>
<dbReference type="FunFam" id="1.10.510.10:FF:000571">
    <property type="entry name" value="Maternal embryonic leucine zipper kinase"/>
    <property type="match status" value="1"/>
</dbReference>
<dbReference type="InterPro" id="IPR011009">
    <property type="entry name" value="Kinase-like_dom_sf"/>
</dbReference>
<dbReference type="GO" id="GO:0004674">
    <property type="term" value="F:protein serine/threonine kinase activity"/>
    <property type="evidence" value="ECO:0007669"/>
    <property type="project" value="UniProtKB-KW"/>
</dbReference>
<dbReference type="GO" id="GO:0035556">
    <property type="term" value="P:intracellular signal transduction"/>
    <property type="evidence" value="ECO:0007669"/>
    <property type="project" value="TreeGrafter"/>
</dbReference>
<dbReference type="SUPFAM" id="SSF56112">
    <property type="entry name" value="Protein kinase-like (PK-like)"/>
    <property type="match status" value="1"/>
</dbReference>
<dbReference type="PANTHER" id="PTHR24346:SF77">
    <property type="entry name" value="SERINE THREONINE PROTEIN KINASE"/>
    <property type="match status" value="1"/>
</dbReference>
<dbReference type="InterPro" id="IPR008271">
    <property type="entry name" value="Ser/Thr_kinase_AS"/>
</dbReference>
<comment type="caution">
    <text evidence="6">The sequence shown here is derived from an EMBL/GenBank/DDBJ whole genome shotgun (WGS) entry which is preliminary data.</text>
</comment>
<dbReference type="GO" id="GO:0005524">
    <property type="term" value="F:ATP binding"/>
    <property type="evidence" value="ECO:0007669"/>
    <property type="project" value="UniProtKB-UniRule"/>
</dbReference>
<sequence>MDVIETDKADVQVNEAGTTSYVNNYKIMDMLGEGTFSKVYLCQDGSGSEFALKIINKSILKRKREYKRVDGKLVLSNAFQKVQQEVAIMKKLAHPNLVKLYEVIDSPADDKLFLVLELIRGGQIMYWDDKEFRYLARNTPTGLISKDTARECLRDVVAALDFLHHHHICHRDIKPENILISGNQYKLADFGVAYMNEDEPSARAGDLKLRSTEGTYHFLAPECTTGDKYDPYQVDVWALGVTMFILLVGTLPFGSGVTSLSDIMTSIREDLLILPSNLDHEWTEMLTLLMEKDPQLRITVQQLKTHPWILKSRGEIVEKPLSMKMMLTQHDIEAAFTPVNSFILVMKLKMKMSSRLNNVRKMLANTGSSRIDAVSVSKYVPVPSAELIDDGQTGSKSMEMAPSELSYILPDRQQTRSSRIVESISQTVGSLTASLGKNQLGSNSLVLEGLAYTASTPESYPSKTNANLHGTLRRSMSKLNSNSVRSLFTNVNQRTDNTRAAGITSKEQGESSLIVSNGDKAPTNSSTKTEIENSPNVQTLTKRKSASSASFRGFLHTTSIEEGESTSEPTSPDRKKRKESRSYTESDAELPVQHEEESSSKTEPTSPDRKKRRESRSYTESGAELPVQHEEESSSKTDESSFPLGRLSRKKTRSFRTLITTRKSFRLPSGDGGRTDSSLDCFGIPVDGIIEVVESKKISQVSATPSMPLATTRPREISLWNSRSTRTVNTSSSGVLPPPGINGNEATGNTKQKSSAINELNDELLPFQNAKLPALDMNLTPVAAPVTPPATFPRRASSGDSEETLGESMVRRRSSSPTQIRRVSLRVSPLRGNRSTLLPTQRYSSSLDQENTQPDLPDTVSPLSTSNAPSNVPPATVQSSPTRRCTIAGVPTPPWSPKRLQRNKSIDEIEDINSAFTRMSSLAKVLDACIPTDDGPVEEPTSPTQTFEAPSTPLSPTRRHQVQVPPLLHESDSHNLSPLSTVDKPFVSKPNASVEGVKSPIAKYKPQRKSLLETQDSILTLHGGKRPTRVVQEKHFGDDMLATIKSKACNIM</sequence>
<dbReference type="InterPro" id="IPR000719">
    <property type="entry name" value="Prot_kinase_dom"/>
</dbReference>
<keyword evidence="1 3" id="KW-0547">Nucleotide-binding</keyword>
<evidence type="ECO:0000259" key="5">
    <source>
        <dbReference type="PROSITE" id="PS50011"/>
    </source>
</evidence>
<dbReference type="Gene3D" id="1.10.510.10">
    <property type="entry name" value="Transferase(Phosphotransferase) domain 1"/>
    <property type="match status" value="1"/>
</dbReference>
<evidence type="ECO:0000256" key="3">
    <source>
        <dbReference type="PROSITE-ProRule" id="PRU10141"/>
    </source>
</evidence>
<dbReference type="EMBL" id="NBNE01001465">
    <property type="protein sequence ID" value="OWZ13914.1"/>
    <property type="molecule type" value="Genomic_DNA"/>
</dbReference>
<dbReference type="CDD" id="cd14008">
    <property type="entry name" value="STKc_LKB1_CaMKK"/>
    <property type="match status" value="1"/>
</dbReference>